<dbReference type="Proteomes" id="UP000012065">
    <property type="component" value="Unassembled WGS sequence"/>
</dbReference>
<organism evidence="2 3">
    <name type="scientific">Thanatephorus cucumeris (strain AG1-IB / isolate 7/3/14)</name>
    <name type="common">Lettuce bottom rot fungus</name>
    <name type="synonym">Rhizoctonia solani</name>
    <dbReference type="NCBI Taxonomy" id="1108050"/>
    <lineage>
        <taxon>Eukaryota</taxon>
        <taxon>Fungi</taxon>
        <taxon>Dikarya</taxon>
        <taxon>Basidiomycota</taxon>
        <taxon>Agaricomycotina</taxon>
        <taxon>Agaricomycetes</taxon>
        <taxon>Cantharellales</taxon>
        <taxon>Ceratobasidiaceae</taxon>
        <taxon>Rhizoctonia</taxon>
        <taxon>Rhizoctonia solani AG-1</taxon>
    </lineage>
</organism>
<feature type="compositionally biased region" description="Polar residues" evidence="1">
    <location>
        <begin position="75"/>
        <end position="91"/>
    </location>
</feature>
<evidence type="ECO:0000313" key="2">
    <source>
        <dbReference type="EMBL" id="CCO37855.1"/>
    </source>
</evidence>
<evidence type="ECO:0000313" key="3">
    <source>
        <dbReference type="Proteomes" id="UP000012065"/>
    </source>
</evidence>
<dbReference type="EMBL" id="CAOJ01017733">
    <property type="protein sequence ID" value="CCO37855.1"/>
    <property type="molecule type" value="Genomic_DNA"/>
</dbReference>
<protein>
    <submittedName>
        <fullName evidence="2">Uncharacterized protein</fullName>
    </submittedName>
</protein>
<sequence length="133" mass="14715">MARATNADIDTVLKSIIEDKIHSYDPTRIFSTASLRAKDVMEIGFQQLDSTGLNSPLRKFNSSRMGARRQAPDSDVSNTPDLTQNTQTQDDASVEGEAYIDQHVDVPNEDGTQEEIDLVIAEEENSEPFGLDL</sequence>
<feature type="compositionally biased region" description="Polar residues" evidence="1">
    <location>
        <begin position="51"/>
        <end position="64"/>
    </location>
</feature>
<dbReference type="HOGENOM" id="CLU_1908142_0_0_1"/>
<evidence type="ECO:0000256" key="1">
    <source>
        <dbReference type="SAM" id="MobiDB-lite"/>
    </source>
</evidence>
<name>M5CF15_THACB</name>
<reference evidence="2 3" key="1">
    <citation type="journal article" date="2013" name="J. Biotechnol.">
        <title>Establishment and interpretation of the genome sequence of the phytopathogenic fungus Rhizoctonia solani AG1-IB isolate 7/3/14.</title>
        <authorList>
            <person name="Wibberg D.W."/>
            <person name="Jelonek L.J."/>
            <person name="Rupp O.R."/>
            <person name="Hennig M.H."/>
            <person name="Eikmeyer F.E."/>
            <person name="Goesmann A.G."/>
            <person name="Hartmann A.H."/>
            <person name="Borriss R.B."/>
            <person name="Grosch R.G."/>
            <person name="Puehler A.P."/>
            <person name="Schlueter A.S."/>
        </authorList>
    </citation>
    <scope>NUCLEOTIDE SEQUENCE [LARGE SCALE GENOMIC DNA]</scope>
    <source>
        <strain evidence="3">AG1-IB / isolate 7/3/14</strain>
    </source>
</reference>
<proteinExistence type="predicted"/>
<dbReference type="AlphaFoldDB" id="M5CF15"/>
<accession>M5CF15</accession>
<gene>
    <name evidence="2" type="ORF">BN14_12015</name>
</gene>
<comment type="caution">
    <text evidence="2">The sequence shown here is derived from an EMBL/GenBank/DDBJ whole genome shotgun (WGS) entry which is preliminary data.</text>
</comment>
<feature type="region of interest" description="Disordered" evidence="1">
    <location>
        <begin position="51"/>
        <end position="98"/>
    </location>
</feature>